<dbReference type="NCBIfam" id="NF010213">
    <property type="entry name" value="PRK13677.1"/>
    <property type="match status" value="1"/>
</dbReference>
<dbReference type="InterPro" id="IPR020911">
    <property type="entry name" value="UPF0325"/>
</dbReference>
<dbReference type="Proteomes" id="UP000037515">
    <property type="component" value="Unassembled WGS sequence"/>
</dbReference>
<evidence type="ECO:0000313" key="2">
    <source>
        <dbReference type="EMBL" id="KOO02518.1"/>
    </source>
</evidence>
<dbReference type="PATRIC" id="fig|693.5.peg.3206"/>
<organism evidence="2 3">
    <name type="scientific">Vibrio nereis</name>
    <dbReference type="NCBI Taxonomy" id="693"/>
    <lineage>
        <taxon>Bacteria</taxon>
        <taxon>Pseudomonadati</taxon>
        <taxon>Pseudomonadota</taxon>
        <taxon>Gammaproteobacteria</taxon>
        <taxon>Vibrionales</taxon>
        <taxon>Vibrionaceae</taxon>
        <taxon>Vibrio</taxon>
    </lineage>
</organism>
<dbReference type="STRING" id="693.AKJ17_15725"/>
<reference evidence="3" key="1">
    <citation type="submission" date="2015-08" db="EMBL/GenBank/DDBJ databases">
        <title>Vibrio galatheae sp. nov., a novel member of the Vibrionaceae family isolated from the Solomon Islands.</title>
        <authorList>
            <person name="Giubergia S."/>
            <person name="Machado H."/>
            <person name="Mateiu R.V."/>
            <person name="Gram L."/>
        </authorList>
    </citation>
    <scope>NUCLEOTIDE SEQUENCE [LARGE SCALE GENOMIC DNA]</scope>
    <source>
        <strain evidence="3">DSM 19584</strain>
    </source>
</reference>
<dbReference type="RefSeq" id="WP_053396760.1">
    <property type="nucleotide sequence ID" value="NZ_CANLZT010000004.1"/>
</dbReference>
<name>A0A0M0HL86_VIBNE</name>
<keyword evidence="3" id="KW-1185">Reference proteome</keyword>
<dbReference type="Pfam" id="PF11944">
    <property type="entry name" value="DUF3461"/>
    <property type="match status" value="1"/>
</dbReference>
<dbReference type="AlphaFoldDB" id="A0A0M0HL86"/>
<protein>
    <recommendedName>
        <fullName evidence="1">UPF0325 protein AKJ17_15725</fullName>
    </recommendedName>
</protein>
<evidence type="ECO:0000313" key="3">
    <source>
        <dbReference type="Proteomes" id="UP000037515"/>
    </source>
</evidence>
<dbReference type="EMBL" id="LHPJ01000016">
    <property type="protein sequence ID" value="KOO02518.1"/>
    <property type="molecule type" value="Genomic_DNA"/>
</dbReference>
<accession>A0A0M0HL86</accession>
<dbReference type="HAMAP" id="MF_01519">
    <property type="entry name" value="UPF0325"/>
    <property type="match status" value="1"/>
</dbReference>
<gene>
    <name evidence="2" type="ORF">AKJ17_15725</name>
</gene>
<dbReference type="OrthoDB" id="5624524at2"/>
<comment type="caution">
    <text evidence="2">The sequence shown here is derived from an EMBL/GenBank/DDBJ whole genome shotgun (WGS) entry which is preliminary data.</text>
</comment>
<comment type="similarity">
    <text evidence="1">Belongs to the UPF0325 family.</text>
</comment>
<proteinExistence type="inferred from homology"/>
<sequence length="127" mass="14824">MFPHLTGLGIQDPKQIERYSLRQEAHKDVLKIYFHKQKGELFAKSVKFKYPRQVKSVLVDSGSHQYKEVTEINRNLTLVIDELNKITKPEKLIEVDVKQKILSDLRHLEKVVSSKISEIEADLEKLK</sequence>
<evidence type="ECO:0000256" key="1">
    <source>
        <dbReference type="HAMAP-Rule" id="MF_01519"/>
    </source>
</evidence>